<organism evidence="2 3">
    <name type="scientific">Sodaliphilus pleomorphus</name>
    <dbReference type="NCBI Taxonomy" id="2606626"/>
    <lineage>
        <taxon>Bacteria</taxon>
        <taxon>Pseudomonadati</taxon>
        <taxon>Bacteroidota</taxon>
        <taxon>Bacteroidia</taxon>
        <taxon>Bacteroidales</taxon>
        <taxon>Muribaculaceae</taxon>
        <taxon>Sodaliphilus</taxon>
    </lineage>
</organism>
<keyword evidence="1" id="KW-0732">Signal</keyword>
<keyword evidence="3" id="KW-1185">Reference proteome</keyword>
<proteinExistence type="predicted"/>
<evidence type="ECO:0000313" key="3">
    <source>
        <dbReference type="Proteomes" id="UP000483362"/>
    </source>
</evidence>
<dbReference type="PROSITE" id="PS51257">
    <property type="entry name" value="PROKAR_LIPOPROTEIN"/>
    <property type="match status" value="1"/>
</dbReference>
<dbReference type="Proteomes" id="UP000483362">
    <property type="component" value="Unassembled WGS sequence"/>
</dbReference>
<dbReference type="EMBL" id="VULT01000004">
    <property type="protein sequence ID" value="MSS16768.1"/>
    <property type="molecule type" value="Genomic_DNA"/>
</dbReference>
<evidence type="ECO:0000256" key="1">
    <source>
        <dbReference type="SAM" id="SignalP"/>
    </source>
</evidence>
<accession>A0A6L5XC33</accession>
<sequence length="1984" mass="207188">MKKVNLIFCVVFGMLSMACWAQNAVTAAPDNPGQQVEGPAGSTRADAWKLQGGVWTEGSCKMPDVQNRGSRAPARSLAAGKTLLYAEYYNNADGIHQLADLMDTVVTSQQGGTAQLNGLYVGANKMTMTYTASTVTIAVQQVYNHPTYGPVYICPIDWDKKTYSTTDPLQGTIDAQGNIHLGSWGLFLISGQYKGGTFGTFKSTDLMATNAVMTNVYQTPADSVETYPVYIEQPRDNQVSIVNFGGTSVAVNAYVNPDKTVEIAPQFIYSTLSRGDFMCFPANWAKSTSYIDASIEGTATDTEIDLGNWGVFNVSNKKLCPYPYKSSKIEYASGVVSFPQKSVLDWTGSGTEADPYVIKTPDQLTAFAQSVTRGSSYGGKWVTLGADIDMNKAASAYRPAGNGASHQFQGTFDGKGYTIRHLDISAGKVSYTGLFAYAGDSATLRNVNLDSLSLTSYGTYAGGLVAYSKGNIDHVQVTHAAIVHHNSYGGGIVGYVNKAKVSDCAFDGTIAAGGITGGIAGYANYSSLLRNHAAVSMSYDECFNQFQRGVGGIVGHFSATVGDPDQTLAECYATGSVRVSVPQGVVGGIVGNMSGDMTRCFSNVAINAQVTSARNGMAGGLAGMISGAKLADCYTSNEIVSSGNCKQVGGLVGYMLDNSKTTNTLDRCLNTGQVIMATATGHEGLYGIRFKKTVFTGCYYDKQITNTALDDSLSYMAATTSQLTSGVPLTGYSTDVWTFKKGLYPQLKALAGTDVSNLSVAPVMLADGETTTKVKTAFTVSTQNGIDWYVYENDALTKNATGLVINDSTVTLTGVSAPSLLVGTAGNGKYIKFVNVKTANPTGLVGTGTESDPYLIQSKEDLIALNAAVTSSTSPLQFTGDYFRQTCDIDCQGDPAFQGVGDDMNKNHTFDGTYDGGGYAIHNFVIDSIHCDDSGMAVRAKSRRVAGFFGYCNKNSVIKNLTLASDCKVRAFEIAGGIAAVTLGRIENCRNNADVTTIASYSAGIVAQSVTGSVITGCYNAGTITSSSSVVGGIVAVHAGTVEYCQNDGEVHADSINSFYSAKAQRNVGGIAGQVSGSKAVVQYNINTGYVHTLSSAGGIASTSTRGAVMRCNINYGMVDASSDDGQEGAVAGATLPEETSWTNYYDRQIAQNKATASGEYGTCTGLLTATLTSGKALDSLDAGKYNWQKGMYPVLTAFRNEPAANAHRKMVVTLDSAETIDNMTRPATLNQLAGMTWTLKQGVDYKIDNRTLSVTLKADSTSLRDTLVVTYKGYTKAIPLRTVPKLWDGDGTAASPYQIKTVADMNTLSRFTTAEQYSFEGNYFKVMNDIDFSTQANFVPVAGGSAVFEADFDGNGKTLSHVTINHDKDEYQGLFGTLGAKAGLHDLTLADVNVTGYRYLGAFAGRAYCLLENLTLASGKLTTPKQGYAGGIVYALLGNGMAKNCVNKGNVAPAGGYIGGIVGSMTGKNTRVADCVNEANLDGARSVGGIACNGAGTIVNCTNKGNISGGGSLGGIVSSNSCDSIVNCVNYGTVTGTGSNVGGVIGYGNWSKTCMTVAGCHNEGDVTGTSQVGGFAGYMQNAFVVADCYNTGAVTASGADCGGLVGSFNYRSSAGGDARLERCYNTGLVAGSGKRVGGLAGDVSTSIEFSACYNTGDVLGGNGDYVGGLAGYCRTADIIDCWNAGNVEASGSAVAGIAGFTQGRVQRCANVGNVTCTSATGSDSQGNAAGLVAHGVPEIADCYNQGDVSGPQLTAGLMATVGNSSTVMNRCYSTGNVHSAVPELAGAMAADGDYVMMGLDSVYYDRETYTGRLSSTDSMATGLTTRELSMCDSLGAAFQLKEGFYPTLVSMAGNALLDFYAATPVLGPLDTRDNVHGTFVVGTPEGTVWTASPAIVTFDGVNAIPTATGEVTITKTMGELSKSYKLTIASTTGVGGAVADSPVLSVTYYDLQGREVDASHKGVLVKVVRYQNGVTRASKQVVR</sequence>
<name>A0A6L5XC33_9BACT</name>
<dbReference type="Gene3D" id="2.160.20.110">
    <property type="match status" value="5"/>
</dbReference>
<feature type="signal peptide" evidence="1">
    <location>
        <begin position="1"/>
        <end position="21"/>
    </location>
</feature>
<evidence type="ECO:0000313" key="2">
    <source>
        <dbReference type="EMBL" id="MSS16768.1"/>
    </source>
</evidence>
<dbReference type="RefSeq" id="WP_154328232.1">
    <property type="nucleotide sequence ID" value="NZ_CP045696.1"/>
</dbReference>
<protein>
    <submittedName>
        <fullName evidence="2">Uncharacterized protein</fullName>
    </submittedName>
</protein>
<gene>
    <name evidence="2" type="ORF">FYJ29_03155</name>
</gene>
<comment type="caution">
    <text evidence="2">The sequence shown here is derived from an EMBL/GenBank/DDBJ whole genome shotgun (WGS) entry which is preliminary data.</text>
</comment>
<feature type="chain" id="PRO_5027041883" evidence="1">
    <location>
        <begin position="22"/>
        <end position="1984"/>
    </location>
</feature>
<reference evidence="2 3" key="1">
    <citation type="submission" date="2019-08" db="EMBL/GenBank/DDBJ databases">
        <title>In-depth cultivation of the pig gut microbiome towards novel bacterial diversity and tailored functional studies.</title>
        <authorList>
            <person name="Wylensek D."/>
            <person name="Hitch T.C.A."/>
            <person name="Clavel T."/>
        </authorList>
    </citation>
    <scope>NUCLEOTIDE SEQUENCE [LARGE SCALE GENOMIC DNA]</scope>
    <source>
        <strain evidence="2 3">Oil-RF-744-WCA-WT-10</strain>
    </source>
</reference>